<dbReference type="Proteomes" id="UP000319619">
    <property type="component" value="Unassembled WGS sequence"/>
</dbReference>
<dbReference type="EMBL" id="NJBN01000005">
    <property type="protein sequence ID" value="TKJ40381.1"/>
    <property type="molecule type" value="Genomic_DNA"/>
</dbReference>
<name>A0A532UZK2_UNCL8</name>
<organism evidence="4 5">
    <name type="scientific">candidate division LCP-89 bacterium B3_LCP</name>
    <dbReference type="NCBI Taxonomy" id="2012998"/>
    <lineage>
        <taxon>Bacteria</taxon>
        <taxon>Pseudomonadati</taxon>
        <taxon>Bacteria division LCP-89</taxon>
    </lineage>
</organism>
<gene>
    <name evidence="4" type="ORF">CEE37_08645</name>
</gene>
<evidence type="ECO:0000313" key="5">
    <source>
        <dbReference type="Proteomes" id="UP000319619"/>
    </source>
</evidence>
<dbReference type="PANTHER" id="PTHR17224">
    <property type="entry name" value="PEPTIDYL-TRNA HYDROLASE"/>
    <property type="match status" value="1"/>
</dbReference>
<accession>A0A532UZK2</accession>
<keyword evidence="1" id="KW-0820">tRNA-binding</keyword>
<dbReference type="SUPFAM" id="SSF53178">
    <property type="entry name" value="Peptidyl-tRNA hydrolase-like"/>
    <property type="match status" value="1"/>
</dbReference>
<reference evidence="4 5" key="1">
    <citation type="submission" date="2017-06" db="EMBL/GenBank/DDBJ databases">
        <title>Novel microbial phyla capable of carbon fixation and sulfur reduction in deep-sea sediments.</title>
        <authorList>
            <person name="Huang J."/>
            <person name="Baker B."/>
            <person name="Wang Y."/>
        </authorList>
    </citation>
    <scope>NUCLEOTIDE SEQUENCE [LARGE SCALE GENOMIC DNA]</scope>
    <source>
        <strain evidence="4">B3_LCP</strain>
    </source>
</reference>
<dbReference type="GO" id="GO:0004045">
    <property type="term" value="F:peptidyl-tRNA hydrolase activity"/>
    <property type="evidence" value="ECO:0007669"/>
    <property type="project" value="InterPro"/>
</dbReference>
<evidence type="ECO:0000256" key="1">
    <source>
        <dbReference type="ARBA" id="ARBA00022555"/>
    </source>
</evidence>
<evidence type="ECO:0000256" key="2">
    <source>
        <dbReference type="ARBA" id="ARBA00022801"/>
    </source>
</evidence>
<dbReference type="CDD" id="cd00462">
    <property type="entry name" value="PTH"/>
    <property type="match status" value="1"/>
</dbReference>
<dbReference type="Pfam" id="PF01195">
    <property type="entry name" value="Pept_tRNA_hydro"/>
    <property type="match status" value="1"/>
</dbReference>
<keyword evidence="3" id="KW-0694">RNA-binding</keyword>
<keyword evidence="2 4" id="KW-0378">Hydrolase</keyword>
<dbReference type="InterPro" id="IPR036416">
    <property type="entry name" value="Pept_tRNA_hydro_sf"/>
</dbReference>
<evidence type="ECO:0000313" key="4">
    <source>
        <dbReference type="EMBL" id="TKJ40381.1"/>
    </source>
</evidence>
<protein>
    <submittedName>
        <fullName evidence="4">Aminoacyl-tRNA hydrolase</fullName>
    </submittedName>
</protein>
<dbReference type="InterPro" id="IPR001328">
    <property type="entry name" value="Pept_tRNA_hydro"/>
</dbReference>
<dbReference type="GO" id="GO:0000049">
    <property type="term" value="F:tRNA binding"/>
    <property type="evidence" value="ECO:0007669"/>
    <property type="project" value="UniProtKB-KW"/>
</dbReference>
<dbReference type="AlphaFoldDB" id="A0A532UZK2"/>
<dbReference type="Gene3D" id="3.40.50.1470">
    <property type="entry name" value="Peptidyl-tRNA hydrolase"/>
    <property type="match status" value="1"/>
</dbReference>
<comment type="caution">
    <text evidence="4">The sequence shown here is derived from an EMBL/GenBank/DDBJ whole genome shotgun (WGS) entry which is preliminary data.</text>
</comment>
<proteinExistence type="predicted"/>
<evidence type="ECO:0000256" key="3">
    <source>
        <dbReference type="ARBA" id="ARBA00022884"/>
    </source>
</evidence>
<dbReference type="PANTHER" id="PTHR17224:SF1">
    <property type="entry name" value="PEPTIDYL-TRNA HYDROLASE"/>
    <property type="match status" value="1"/>
</dbReference>
<dbReference type="NCBIfam" id="TIGR00447">
    <property type="entry name" value="pth"/>
    <property type="match status" value="1"/>
</dbReference>
<sequence>MSEEPPILLVAGLGNPGLRYSRTWHNMGYLTLDYWAESKGLTFKPGRGDYFQLSYQSPNGKVLFIKPTAYMNLSGVPVGRILRYQDYLPENSLIVCDDVALPLGTLRIRRSGSGGGQKGLSSIIAELGTEDVPRMRLGIFTEKWRGELSDYVLSRIPKALYDEVKKILAAGSEAIDIILEEGITSAMNKVNRRSTEDTNQQSTDNKR</sequence>